<evidence type="ECO:0000313" key="2">
    <source>
        <dbReference type="EMBL" id="RAK65094.1"/>
    </source>
</evidence>
<accession>A0A328BGT0</accession>
<reference evidence="3" key="1">
    <citation type="submission" date="2018-05" db="EMBL/GenBank/DDBJ databases">
        <authorList>
            <person name="Nie L."/>
        </authorList>
    </citation>
    <scope>NUCLEOTIDE SEQUENCE [LARGE SCALE GENOMIC DNA]</scope>
    <source>
        <strain evidence="3">NL</strain>
    </source>
</reference>
<sequence>MNHNPNKPGNDRGNQNPQSGSNAKGSSQRGAQPSADQQNQGGGQDNEKRKSTSQAKGETTKYPNSGLSRSSANDGGTIEDSQNQ</sequence>
<dbReference type="RefSeq" id="WP_111479179.1">
    <property type="nucleotide sequence ID" value="NZ_QHKM01000005.1"/>
</dbReference>
<feature type="compositionally biased region" description="Polar residues" evidence="1">
    <location>
        <begin position="52"/>
        <end position="84"/>
    </location>
</feature>
<gene>
    <name evidence="2" type="ORF">DLM85_16250</name>
</gene>
<comment type="caution">
    <text evidence="2">The sequence shown here is derived from an EMBL/GenBank/DDBJ whole genome shotgun (WGS) entry which is preliminary data.</text>
</comment>
<protein>
    <submittedName>
        <fullName evidence="2">Uncharacterized protein</fullName>
    </submittedName>
</protein>
<proteinExistence type="predicted"/>
<organism evidence="2 3">
    <name type="scientific">Hymenobacter edaphi</name>
    <dbReference type="NCBI Taxonomy" id="2211146"/>
    <lineage>
        <taxon>Bacteria</taxon>
        <taxon>Pseudomonadati</taxon>
        <taxon>Bacteroidota</taxon>
        <taxon>Cytophagia</taxon>
        <taxon>Cytophagales</taxon>
        <taxon>Hymenobacteraceae</taxon>
        <taxon>Hymenobacter</taxon>
    </lineage>
</organism>
<dbReference type="OrthoDB" id="886142at2"/>
<dbReference type="Proteomes" id="UP000248553">
    <property type="component" value="Unassembled WGS sequence"/>
</dbReference>
<feature type="compositionally biased region" description="Polar residues" evidence="1">
    <location>
        <begin position="1"/>
        <end position="35"/>
    </location>
</feature>
<feature type="region of interest" description="Disordered" evidence="1">
    <location>
        <begin position="1"/>
        <end position="84"/>
    </location>
</feature>
<dbReference type="EMBL" id="QHKM01000005">
    <property type="protein sequence ID" value="RAK65094.1"/>
    <property type="molecule type" value="Genomic_DNA"/>
</dbReference>
<keyword evidence="3" id="KW-1185">Reference proteome</keyword>
<evidence type="ECO:0000256" key="1">
    <source>
        <dbReference type="SAM" id="MobiDB-lite"/>
    </source>
</evidence>
<dbReference type="AlphaFoldDB" id="A0A328BGT0"/>
<name>A0A328BGT0_9BACT</name>
<evidence type="ECO:0000313" key="3">
    <source>
        <dbReference type="Proteomes" id="UP000248553"/>
    </source>
</evidence>